<keyword evidence="2 4" id="KW-0238">DNA-binding</keyword>
<keyword evidence="1" id="KW-0805">Transcription regulation</keyword>
<dbReference type="PANTHER" id="PTHR30055:SF234">
    <property type="entry name" value="HTH-TYPE TRANSCRIPTIONAL REGULATOR BETI"/>
    <property type="match status" value="1"/>
</dbReference>
<evidence type="ECO:0000256" key="1">
    <source>
        <dbReference type="ARBA" id="ARBA00023015"/>
    </source>
</evidence>
<dbReference type="PROSITE" id="PS50977">
    <property type="entry name" value="HTH_TETR_2"/>
    <property type="match status" value="1"/>
</dbReference>
<dbReference type="Proteomes" id="UP000193990">
    <property type="component" value="Unassembled WGS sequence"/>
</dbReference>
<dbReference type="EMBL" id="LQOK01000038">
    <property type="protein sequence ID" value="ORU97628.1"/>
    <property type="molecule type" value="Genomic_DNA"/>
</dbReference>
<evidence type="ECO:0000256" key="2">
    <source>
        <dbReference type="ARBA" id="ARBA00023125"/>
    </source>
</evidence>
<evidence type="ECO:0000256" key="3">
    <source>
        <dbReference type="ARBA" id="ARBA00023163"/>
    </source>
</evidence>
<dbReference type="SUPFAM" id="SSF48498">
    <property type="entry name" value="Tetracyclin repressor-like, C-terminal domain"/>
    <property type="match status" value="1"/>
</dbReference>
<protein>
    <recommendedName>
        <fullName evidence="6">HTH tetR-type domain-containing protein</fullName>
    </recommendedName>
</protein>
<dbReference type="PANTHER" id="PTHR30055">
    <property type="entry name" value="HTH-TYPE TRANSCRIPTIONAL REGULATOR RUTR"/>
    <property type="match status" value="1"/>
</dbReference>
<evidence type="ECO:0000259" key="6">
    <source>
        <dbReference type="PROSITE" id="PS50977"/>
    </source>
</evidence>
<dbReference type="InterPro" id="IPR036271">
    <property type="entry name" value="Tet_transcr_reg_TetR-rel_C_sf"/>
</dbReference>
<gene>
    <name evidence="7" type="ORF">AWB93_16725</name>
</gene>
<dbReference type="InterPro" id="IPR023772">
    <property type="entry name" value="DNA-bd_HTH_TetR-type_CS"/>
</dbReference>
<dbReference type="AlphaFoldDB" id="A0A1X1R0Z4"/>
<dbReference type="STRING" id="56425.AWB93_16725"/>
<reference evidence="7 8" key="1">
    <citation type="submission" date="2016-01" db="EMBL/GenBank/DDBJ databases">
        <title>The new phylogeny of the genus Mycobacterium.</title>
        <authorList>
            <person name="Tarcisio F."/>
            <person name="Conor M."/>
            <person name="Antonella G."/>
            <person name="Elisabetta G."/>
            <person name="Giulia F.S."/>
            <person name="Sara T."/>
            <person name="Anna F."/>
            <person name="Clotilde B."/>
            <person name="Roberto B."/>
            <person name="Veronica D.S."/>
            <person name="Fabio R."/>
            <person name="Monica P."/>
            <person name="Olivier J."/>
            <person name="Enrico T."/>
            <person name="Nicola S."/>
        </authorList>
    </citation>
    <scope>NUCLEOTIDE SEQUENCE [LARGE SCALE GENOMIC DNA]</scope>
    <source>
        <strain evidence="7 8">DSM 44277</strain>
    </source>
</reference>
<dbReference type="Gene3D" id="1.10.357.10">
    <property type="entry name" value="Tetracycline Repressor, domain 2"/>
    <property type="match status" value="1"/>
</dbReference>
<dbReference type="SUPFAM" id="SSF46689">
    <property type="entry name" value="Homeodomain-like"/>
    <property type="match status" value="1"/>
</dbReference>
<evidence type="ECO:0000256" key="5">
    <source>
        <dbReference type="SAM" id="MobiDB-lite"/>
    </source>
</evidence>
<proteinExistence type="predicted"/>
<keyword evidence="3" id="KW-0804">Transcription</keyword>
<keyword evidence="8" id="KW-1185">Reference proteome</keyword>
<evidence type="ECO:0000256" key="4">
    <source>
        <dbReference type="PROSITE-ProRule" id="PRU00335"/>
    </source>
</evidence>
<dbReference type="InterPro" id="IPR001647">
    <property type="entry name" value="HTH_TetR"/>
</dbReference>
<accession>A0A1X1R0Z4</accession>
<sequence length="244" mass="26994">MGGTRQDMMHSHDSQGARQAYIGPRGPRGPRRRAKLPPDPDVRCAIVAAASKSVRERGVRGLSVAVVLEQAQLSTRAFYRHFESKDQLVAAVFSEMTRNEVSRLKRNMAAASTPVEAVAAWIEGRFDLAFDDNTESDLRRLLMEAQSKVSAPNEPVSPPYPVIVEPLVEQLEHGLREGVFHDIVPATAAKSLYGVVWAACQRQRGISHAEREETRRRALRFCLRGLGVSPETIETLTEPWATAG</sequence>
<dbReference type="PRINTS" id="PR00455">
    <property type="entry name" value="HTHTETR"/>
</dbReference>
<feature type="DNA-binding region" description="H-T-H motif" evidence="4">
    <location>
        <begin position="63"/>
        <end position="82"/>
    </location>
</feature>
<comment type="caution">
    <text evidence="7">The sequence shown here is derived from an EMBL/GenBank/DDBJ whole genome shotgun (WGS) entry which is preliminary data.</text>
</comment>
<organism evidence="7 8">
    <name type="scientific">Mycobacterium bohemicum</name>
    <dbReference type="NCBI Taxonomy" id="56425"/>
    <lineage>
        <taxon>Bacteria</taxon>
        <taxon>Bacillati</taxon>
        <taxon>Actinomycetota</taxon>
        <taxon>Actinomycetes</taxon>
        <taxon>Mycobacteriales</taxon>
        <taxon>Mycobacteriaceae</taxon>
        <taxon>Mycobacterium</taxon>
    </lineage>
</organism>
<dbReference type="GO" id="GO:0000976">
    <property type="term" value="F:transcription cis-regulatory region binding"/>
    <property type="evidence" value="ECO:0007669"/>
    <property type="project" value="TreeGrafter"/>
</dbReference>
<evidence type="ECO:0000313" key="8">
    <source>
        <dbReference type="Proteomes" id="UP000193990"/>
    </source>
</evidence>
<dbReference type="InterPro" id="IPR050109">
    <property type="entry name" value="HTH-type_TetR-like_transc_reg"/>
</dbReference>
<feature type="domain" description="HTH tetR-type" evidence="6">
    <location>
        <begin position="40"/>
        <end position="100"/>
    </location>
</feature>
<name>A0A1X1R0Z4_MYCBE</name>
<dbReference type="PROSITE" id="PS01081">
    <property type="entry name" value="HTH_TETR_1"/>
    <property type="match status" value="1"/>
</dbReference>
<feature type="region of interest" description="Disordered" evidence="5">
    <location>
        <begin position="1"/>
        <end position="39"/>
    </location>
</feature>
<dbReference type="GO" id="GO:0003700">
    <property type="term" value="F:DNA-binding transcription factor activity"/>
    <property type="evidence" value="ECO:0007669"/>
    <property type="project" value="TreeGrafter"/>
</dbReference>
<evidence type="ECO:0000313" key="7">
    <source>
        <dbReference type="EMBL" id="ORU97628.1"/>
    </source>
</evidence>
<dbReference type="Pfam" id="PF00440">
    <property type="entry name" value="TetR_N"/>
    <property type="match status" value="1"/>
</dbReference>
<dbReference type="InterPro" id="IPR009057">
    <property type="entry name" value="Homeodomain-like_sf"/>
</dbReference>